<feature type="domain" description="Peptidase M13 N-terminal" evidence="9">
    <location>
        <begin position="97"/>
        <end position="498"/>
    </location>
</feature>
<dbReference type="GO" id="GO:0046872">
    <property type="term" value="F:metal ion binding"/>
    <property type="evidence" value="ECO:0007669"/>
    <property type="project" value="UniProtKB-KW"/>
</dbReference>
<dbReference type="InterPro" id="IPR000718">
    <property type="entry name" value="Peptidase_M13"/>
</dbReference>
<evidence type="ECO:0000256" key="3">
    <source>
        <dbReference type="ARBA" id="ARBA00022723"/>
    </source>
</evidence>
<evidence type="ECO:0000259" key="8">
    <source>
        <dbReference type="Pfam" id="PF01431"/>
    </source>
</evidence>
<keyword evidence="11" id="KW-1185">Reference proteome</keyword>
<keyword evidence="5" id="KW-0862">Zinc</keyword>
<keyword evidence="3" id="KW-0479">Metal-binding</keyword>
<evidence type="ECO:0008006" key="12">
    <source>
        <dbReference type="Google" id="ProtNLM"/>
    </source>
</evidence>
<feature type="transmembrane region" description="Helical" evidence="7">
    <location>
        <begin position="32"/>
        <end position="53"/>
    </location>
</feature>
<keyword evidence="7" id="KW-1133">Transmembrane helix</keyword>
<keyword evidence="4" id="KW-0378">Hydrolase</keyword>
<evidence type="ECO:0000256" key="5">
    <source>
        <dbReference type="ARBA" id="ARBA00022833"/>
    </source>
</evidence>
<comment type="caution">
    <text evidence="10">The sequence shown here is derived from an EMBL/GenBank/DDBJ whole genome shotgun (WGS) entry which is preliminary data.</text>
</comment>
<dbReference type="PANTHER" id="PTHR11733:SF195">
    <property type="entry name" value="ENDOTHELIN-CONVERTING ENZYME-LIKE 1"/>
    <property type="match status" value="1"/>
</dbReference>
<sequence length="773" mass="89048">MTEKYSEFDGVDKAKILPDIKFSSYRFKTSEVALALVAIVAVITCVALAAVVASNKKDNNEVGKTSAQQGANTVCLTETCLKSAAYVVSCRNESIKPCENFYQYACGRYPRIAPLDPETSSKTVYSTLYYENEEKLKKIIEAPIVRSQDFSAERKVKHFFESCTDTYLKERKKGSPVINKIFPNIGGWYVLGNWDGNNWDFNQAFRKVSIDYWTAAFYTFRIATDWLDNTKRVIELDYAGMSMYWYFYNTPTTEKYQNDLKKYMRTTARYLVRDSNITMDNSTMTERIETFINDAFTIEFRLANITGNTMPTSDPHALEKRVAINDLGNTLGTEIDFSAHILYMFDNANVNPYTKVVLREAEWLKEMNDMIADLGPNKTRMLNNYLVWRMMDRYDQDLSWEYVHANREFYVDRYGTPAFLGTWLYCFYTADAYMSDILGSLFVKDHFADENKNTAHEILDVLKETISESVMANTFFDSQTKETAKAKLQNSLDKLGYPDFMLSNEAMDTLYSSLNIDQDDYFENILNINAFLKTLWNKRLKNHVQKTQEWVYRVYTTGLSYYNPWNELIVPAGILQFPVYDHHLPKFMNFGSMGSLMGHYLIHGIDRFGGFYDQNGKYEQWWTNHTSQEYTKARKCVENTYANKTLGPFTIPGQAIPSTVPLNAQYYAPEAMAETSGLHIAYKAYRKWSLKNGSEKMIPGLGLTNDQMFFVSYAQMNCFNRNDNSAYYNAIRGLVSEDLKVNSVLAQIKEFSQAFSCPANSPMNAKTKCSMYA</sequence>
<proteinExistence type="predicted"/>
<dbReference type="CDD" id="cd08662">
    <property type="entry name" value="M13"/>
    <property type="match status" value="1"/>
</dbReference>
<evidence type="ECO:0000259" key="9">
    <source>
        <dbReference type="Pfam" id="PF05649"/>
    </source>
</evidence>
<keyword evidence="7" id="KW-0472">Membrane</keyword>
<evidence type="ECO:0000256" key="1">
    <source>
        <dbReference type="ARBA" id="ARBA00001947"/>
    </source>
</evidence>
<protein>
    <recommendedName>
        <fullName evidence="12">Endothelin-converting enzyme 1</fullName>
    </recommendedName>
</protein>
<dbReference type="Proteomes" id="UP001186944">
    <property type="component" value="Unassembled WGS sequence"/>
</dbReference>
<dbReference type="GO" id="GO:0016485">
    <property type="term" value="P:protein processing"/>
    <property type="evidence" value="ECO:0007669"/>
    <property type="project" value="TreeGrafter"/>
</dbReference>
<keyword evidence="7" id="KW-0812">Transmembrane</keyword>
<dbReference type="AlphaFoldDB" id="A0AA89C7E3"/>
<reference evidence="10" key="1">
    <citation type="submission" date="2019-08" db="EMBL/GenBank/DDBJ databases">
        <title>The improved chromosome-level genome for the pearl oyster Pinctada fucata martensii using PacBio sequencing and Hi-C.</title>
        <authorList>
            <person name="Zheng Z."/>
        </authorList>
    </citation>
    <scope>NUCLEOTIDE SEQUENCE</scope>
    <source>
        <strain evidence="10">ZZ-2019</strain>
        <tissue evidence="10">Adductor muscle</tissue>
    </source>
</reference>
<evidence type="ECO:0000256" key="6">
    <source>
        <dbReference type="ARBA" id="ARBA00023049"/>
    </source>
</evidence>
<evidence type="ECO:0000313" key="10">
    <source>
        <dbReference type="EMBL" id="KAK3102558.1"/>
    </source>
</evidence>
<organism evidence="10 11">
    <name type="scientific">Pinctada imbricata</name>
    <name type="common">Atlantic pearl-oyster</name>
    <name type="synonym">Pinctada martensii</name>
    <dbReference type="NCBI Taxonomy" id="66713"/>
    <lineage>
        <taxon>Eukaryota</taxon>
        <taxon>Metazoa</taxon>
        <taxon>Spiralia</taxon>
        <taxon>Lophotrochozoa</taxon>
        <taxon>Mollusca</taxon>
        <taxon>Bivalvia</taxon>
        <taxon>Autobranchia</taxon>
        <taxon>Pteriomorphia</taxon>
        <taxon>Pterioida</taxon>
        <taxon>Pterioidea</taxon>
        <taxon>Pteriidae</taxon>
        <taxon>Pinctada</taxon>
    </lineage>
</organism>
<evidence type="ECO:0000256" key="7">
    <source>
        <dbReference type="SAM" id="Phobius"/>
    </source>
</evidence>
<evidence type="ECO:0000313" key="11">
    <source>
        <dbReference type="Proteomes" id="UP001186944"/>
    </source>
</evidence>
<dbReference type="GO" id="GO:0005886">
    <property type="term" value="C:plasma membrane"/>
    <property type="evidence" value="ECO:0007669"/>
    <property type="project" value="TreeGrafter"/>
</dbReference>
<feature type="domain" description="Peptidase M13 C-terminal" evidence="8">
    <location>
        <begin position="560"/>
        <end position="770"/>
    </location>
</feature>
<dbReference type="PANTHER" id="PTHR11733">
    <property type="entry name" value="ZINC METALLOPROTEASE FAMILY M13 NEPRILYSIN-RELATED"/>
    <property type="match status" value="1"/>
</dbReference>
<dbReference type="Gene3D" id="3.40.390.10">
    <property type="entry name" value="Collagenase (Catalytic Domain)"/>
    <property type="match status" value="1"/>
</dbReference>
<comment type="cofactor">
    <cofactor evidence="1">
        <name>Zn(2+)</name>
        <dbReference type="ChEBI" id="CHEBI:29105"/>
    </cofactor>
</comment>
<dbReference type="InterPro" id="IPR008753">
    <property type="entry name" value="Peptidase_M13_N"/>
</dbReference>
<dbReference type="Pfam" id="PF01431">
    <property type="entry name" value="Peptidase_M13"/>
    <property type="match status" value="1"/>
</dbReference>
<evidence type="ECO:0000256" key="4">
    <source>
        <dbReference type="ARBA" id="ARBA00022801"/>
    </source>
</evidence>
<dbReference type="EMBL" id="VSWD01000005">
    <property type="protein sequence ID" value="KAK3102558.1"/>
    <property type="molecule type" value="Genomic_DNA"/>
</dbReference>
<gene>
    <name evidence="10" type="ORF">FSP39_012180</name>
</gene>
<dbReference type="PRINTS" id="PR00786">
    <property type="entry name" value="NEPRILYSIN"/>
</dbReference>
<dbReference type="InterPro" id="IPR024079">
    <property type="entry name" value="MetalloPept_cat_dom_sf"/>
</dbReference>
<dbReference type="InterPro" id="IPR042089">
    <property type="entry name" value="Peptidase_M13_dom_2"/>
</dbReference>
<dbReference type="SUPFAM" id="SSF55486">
    <property type="entry name" value="Metalloproteases ('zincins'), catalytic domain"/>
    <property type="match status" value="1"/>
</dbReference>
<dbReference type="GO" id="GO:0004222">
    <property type="term" value="F:metalloendopeptidase activity"/>
    <property type="evidence" value="ECO:0007669"/>
    <property type="project" value="InterPro"/>
</dbReference>
<evidence type="ECO:0000256" key="2">
    <source>
        <dbReference type="ARBA" id="ARBA00022670"/>
    </source>
</evidence>
<dbReference type="Pfam" id="PF05649">
    <property type="entry name" value="Peptidase_M13_N"/>
    <property type="match status" value="1"/>
</dbReference>
<accession>A0AA89C7E3</accession>
<keyword evidence="6" id="KW-0482">Metalloprotease</keyword>
<keyword evidence="2" id="KW-0645">Protease</keyword>
<dbReference type="Gene3D" id="1.10.1380.10">
    <property type="entry name" value="Neutral endopeptidase , domain2"/>
    <property type="match status" value="1"/>
</dbReference>
<dbReference type="PROSITE" id="PS51885">
    <property type="entry name" value="NEPRILYSIN"/>
    <property type="match status" value="1"/>
</dbReference>
<dbReference type="InterPro" id="IPR018497">
    <property type="entry name" value="Peptidase_M13_C"/>
</dbReference>
<name>A0AA89C7E3_PINIB</name>